<name>A0A1G5ZB96_9BACT</name>
<proteinExistence type="predicted"/>
<dbReference type="InterPro" id="IPR037066">
    <property type="entry name" value="Plug_dom_sf"/>
</dbReference>
<evidence type="ECO:0000313" key="4">
    <source>
        <dbReference type="Proteomes" id="UP000198756"/>
    </source>
</evidence>
<accession>A0A1G5ZB96</accession>
<evidence type="ECO:0000256" key="1">
    <source>
        <dbReference type="SAM" id="MobiDB-lite"/>
    </source>
</evidence>
<dbReference type="Pfam" id="PF14905">
    <property type="entry name" value="OMP_b-brl_3"/>
    <property type="match status" value="1"/>
</dbReference>
<feature type="domain" description="Outer membrane protein beta-barrel" evidence="2">
    <location>
        <begin position="475"/>
        <end position="940"/>
    </location>
</feature>
<feature type="compositionally biased region" description="Gly residues" evidence="1">
    <location>
        <begin position="300"/>
        <end position="325"/>
    </location>
</feature>
<dbReference type="Pfam" id="PF13715">
    <property type="entry name" value="CarbopepD_reg_2"/>
    <property type="match status" value="1"/>
</dbReference>
<dbReference type="SUPFAM" id="SSF49464">
    <property type="entry name" value="Carboxypeptidase regulatory domain-like"/>
    <property type="match status" value="1"/>
</dbReference>
<keyword evidence="4" id="KW-1185">Reference proteome</keyword>
<feature type="region of interest" description="Disordered" evidence="1">
    <location>
        <begin position="294"/>
        <end position="325"/>
    </location>
</feature>
<dbReference type="AlphaFoldDB" id="A0A1G5ZB96"/>
<gene>
    <name evidence="3" type="ORF">SAMN03080617_03470</name>
</gene>
<dbReference type="Proteomes" id="UP000198756">
    <property type="component" value="Unassembled WGS sequence"/>
</dbReference>
<sequence>MNFELIMKKLYALIPLIFSLFLAYSAYGQDRPERKFTGKVIDGVANVPMIGANVLVKTVTDSLLTGTVTGANGAFEIARPDIPSVKVEITFIGYKTITIIHQIRQAVALGDLILLEDTKVLGEVLIEGQIPVGEQRGDTTSFNANAFKTQTNAQAEDLIRKMPGITIQNGQVQAQGEQVQRFLVDGREFFGNDPSIALRNLPADAIDRVEILDQRSDQSRLTGFDDGNYTKTINIILRSDRKNGSFGRWYSGYGTDDRYAAGGSLNFFKGDKRISVLGLFNNINQQNFSSQDLAGITANTGGGGGQRGPGGGGPGGGGPGGGGRFGGGGNNNFFVGNSGGIVSTNAIGLNYSDKWGQKVNFSGSYFFNNTTNSLRQITNRETVVNENLRQIYQENLINTVDNNNHRANARIEADLNEKNSIIITPNISFQTNRTFGDRDALTTTNAGDSLSALRSIADAETKAFNISNNITYRYKFDKGGRTLSTDIFTAWNKRDQFSTLLAASQDYRRNLVDTADQETNSLNNGFNYRMNATWTEPLGEKSIGTFGYQIANNKTRADQKTRVLNQENLYALDTALSNEFDNKFITQRLRSGYAYNNQGWNVNLNLDYQNARLDNEAFFPNPGVFQRSFNNILPSANVNFRNRETGFSWRMRYRTDTNEPSVAELQNVVNNQNPLNLRVGNPSLGQSFNHNIFINISKVNPEKSRTLFTFANYSSTKNFIGNSTFLAVRDTLINGEILLRPGGQISSPVNLEGNFRASVFMTYGAPIKMIKSQFNTNSRIGFNRIPGIINGESNLNDNLTLSQGITLSSNISQNVDFSISTTGSYNIVNSSLQQNLNNNFYQQESNIRLYFSSQNGKYFMGNNVAHSLYTGLSEGFNQNFFLWNIEGGIRFAKNNKAELKAVIFDLLNQNNSITRTISDVAVTDVFTNVLTRYGMVTFTYILGNFKQPEAAPQQPWQMGRPGGGGRTW</sequence>
<evidence type="ECO:0000313" key="3">
    <source>
        <dbReference type="EMBL" id="SDA91872.1"/>
    </source>
</evidence>
<reference evidence="4" key="1">
    <citation type="submission" date="2016-10" db="EMBL/GenBank/DDBJ databases">
        <authorList>
            <person name="Varghese N."/>
            <person name="Submissions S."/>
        </authorList>
    </citation>
    <scope>NUCLEOTIDE SEQUENCE [LARGE SCALE GENOMIC DNA]</scope>
    <source>
        <strain evidence="4">DSM 22703</strain>
    </source>
</reference>
<protein>
    <submittedName>
        <fullName evidence="3">CarboxypepD_reg-like domain-containing protein</fullName>
    </submittedName>
</protein>
<organism evidence="3 4">
    <name type="scientific">Algoriphagus alkaliphilus</name>
    <dbReference type="NCBI Taxonomy" id="279824"/>
    <lineage>
        <taxon>Bacteria</taxon>
        <taxon>Pseudomonadati</taxon>
        <taxon>Bacteroidota</taxon>
        <taxon>Cytophagia</taxon>
        <taxon>Cytophagales</taxon>
        <taxon>Cyclobacteriaceae</taxon>
        <taxon>Algoriphagus</taxon>
    </lineage>
</organism>
<dbReference type="EMBL" id="FMXE01000030">
    <property type="protein sequence ID" value="SDA91872.1"/>
    <property type="molecule type" value="Genomic_DNA"/>
</dbReference>
<dbReference type="InterPro" id="IPR008969">
    <property type="entry name" value="CarboxyPept-like_regulatory"/>
</dbReference>
<dbReference type="Gene3D" id="2.170.130.10">
    <property type="entry name" value="TonB-dependent receptor, plug domain"/>
    <property type="match status" value="1"/>
</dbReference>
<dbReference type="STRING" id="279824.SAMN03080617_03470"/>
<evidence type="ECO:0000259" key="2">
    <source>
        <dbReference type="Pfam" id="PF14905"/>
    </source>
</evidence>
<dbReference type="SUPFAM" id="SSF56935">
    <property type="entry name" value="Porins"/>
    <property type="match status" value="1"/>
</dbReference>
<dbReference type="InterPro" id="IPR041700">
    <property type="entry name" value="OMP_b-brl_3"/>
</dbReference>